<evidence type="ECO:0000313" key="5">
    <source>
        <dbReference type="Proteomes" id="UP001257914"/>
    </source>
</evidence>
<dbReference type="PROSITE" id="PS51186">
    <property type="entry name" value="GNAT"/>
    <property type="match status" value="1"/>
</dbReference>
<dbReference type="NCBIfam" id="NF040504">
    <property type="entry name" value="resist_ArsN1b"/>
    <property type="match status" value="1"/>
</dbReference>
<evidence type="ECO:0000313" key="4">
    <source>
        <dbReference type="EMBL" id="MDU0114736.1"/>
    </source>
</evidence>
<feature type="domain" description="N-acetyltransferase" evidence="3">
    <location>
        <begin position="1"/>
        <end position="164"/>
    </location>
</feature>
<dbReference type="PANTHER" id="PTHR43072:SF23">
    <property type="entry name" value="UPF0039 PROTEIN C11D3.02C"/>
    <property type="match status" value="1"/>
</dbReference>
<comment type="caution">
    <text evidence="4">The sequence shown here is derived from an EMBL/GenBank/DDBJ whole genome shotgun (WGS) entry which is preliminary data.</text>
</comment>
<accession>A0ABU3R4X8</accession>
<dbReference type="PANTHER" id="PTHR43072">
    <property type="entry name" value="N-ACETYLTRANSFERASE"/>
    <property type="match status" value="1"/>
</dbReference>
<organism evidence="4 5">
    <name type="scientific">Psychrosphaera aquimarina</name>
    <dbReference type="NCBI Taxonomy" id="2044854"/>
    <lineage>
        <taxon>Bacteria</taxon>
        <taxon>Pseudomonadati</taxon>
        <taxon>Pseudomonadota</taxon>
        <taxon>Gammaproteobacteria</taxon>
        <taxon>Alteromonadales</taxon>
        <taxon>Pseudoalteromonadaceae</taxon>
        <taxon>Psychrosphaera</taxon>
    </lineage>
</organism>
<evidence type="ECO:0000259" key="3">
    <source>
        <dbReference type="PROSITE" id="PS51186"/>
    </source>
</evidence>
<dbReference type="SUPFAM" id="SSF55729">
    <property type="entry name" value="Acyl-CoA N-acyltransferases (Nat)"/>
    <property type="match status" value="1"/>
</dbReference>
<dbReference type="CDD" id="cd04301">
    <property type="entry name" value="NAT_SF"/>
    <property type="match status" value="1"/>
</dbReference>
<evidence type="ECO:0000256" key="1">
    <source>
        <dbReference type="ARBA" id="ARBA00022679"/>
    </source>
</evidence>
<dbReference type="Pfam" id="PF13420">
    <property type="entry name" value="Acetyltransf_4"/>
    <property type="match status" value="1"/>
</dbReference>
<dbReference type="Proteomes" id="UP001257914">
    <property type="component" value="Unassembled WGS sequence"/>
</dbReference>
<keyword evidence="5" id="KW-1185">Reference proteome</keyword>
<sequence>MIRNAVAKDAASIAEIYNHYISDTVVTFETEMIRSEDILSRISKVQSDGLPWLIAEDASGKLIGYAYATKWRERFAYRFSVEVTVYLAPTFIGNGVGSQLYDALFSELKSRSIHSVIGGITLPNPASVALHEKFGLEKVAHFKEVGFKFEQWQDVGYWQGVLKG</sequence>
<dbReference type="InterPro" id="IPR000182">
    <property type="entry name" value="GNAT_dom"/>
</dbReference>
<reference evidence="4 5" key="1">
    <citation type="submission" date="2023-10" db="EMBL/GenBank/DDBJ databases">
        <title>Psychrosphaera aquimaarina strain SW33 isolated from seawater.</title>
        <authorList>
            <person name="Bayburt H."/>
            <person name="Kim J.M."/>
            <person name="Choi B.J."/>
            <person name="Jeon C.O."/>
        </authorList>
    </citation>
    <scope>NUCLEOTIDE SEQUENCE [LARGE SCALE GENOMIC DNA]</scope>
    <source>
        <strain evidence="4 5">KCTC 52743</strain>
    </source>
</reference>
<dbReference type="InterPro" id="IPR016181">
    <property type="entry name" value="Acyl_CoA_acyltransferase"/>
</dbReference>
<dbReference type="RefSeq" id="WP_315948411.1">
    <property type="nucleotide sequence ID" value="NZ_JAWCUA010000010.1"/>
</dbReference>
<evidence type="ECO:0000256" key="2">
    <source>
        <dbReference type="ARBA" id="ARBA00023315"/>
    </source>
</evidence>
<keyword evidence="2" id="KW-0012">Acyltransferase</keyword>
<name>A0ABU3R4X8_9GAMM</name>
<dbReference type="Gene3D" id="3.40.630.30">
    <property type="match status" value="1"/>
</dbReference>
<protein>
    <submittedName>
        <fullName evidence="4">Arsinothricin resistance N-acetyltransferase ArsN1</fullName>
    </submittedName>
</protein>
<keyword evidence="1" id="KW-0808">Transferase</keyword>
<dbReference type="EMBL" id="JAWCUA010000010">
    <property type="protein sequence ID" value="MDU0114736.1"/>
    <property type="molecule type" value="Genomic_DNA"/>
</dbReference>
<proteinExistence type="predicted"/>
<gene>
    <name evidence="4" type="ORF">RT723_17410</name>
</gene>